<evidence type="ECO:0000313" key="13">
    <source>
        <dbReference type="Proteomes" id="UP000186684"/>
    </source>
</evidence>
<dbReference type="NCBIfam" id="NF002023">
    <property type="entry name" value="PRK00844.1"/>
    <property type="match status" value="1"/>
</dbReference>
<dbReference type="HAMAP" id="MF_00624">
    <property type="entry name" value="GlgC"/>
    <property type="match status" value="1"/>
</dbReference>
<dbReference type="Proteomes" id="UP000186684">
    <property type="component" value="Unassembled WGS sequence"/>
</dbReference>
<protein>
    <recommendedName>
        <fullName evidence="9">Glucose-1-phosphate adenylyltransferase</fullName>
        <ecNumber evidence="9">2.7.7.27</ecNumber>
    </recommendedName>
    <alternativeName>
        <fullName evidence="9">ADP-glucose pyrophosphorylase</fullName>
        <shortName evidence="9">ADPGlc PPase</shortName>
    </alternativeName>
    <alternativeName>
        <fullName evidence="9">ADP-glucose synthase</fullName>
    </alternativeName>
</protein>
<evidence type="ECO:0000256" key="7">
    <source>
        <dbReference type="ARBA" id="ARBA00023056"/>
    </source>
</evidence>
<evidence type="ECO:0000256" key="6">
    <source>
        <dbReference type="ARBA" id="ARBA00022840"/>
    </source>
</evidence>
<evidence type="ECO:0000256" key="9">
    <source>
        <dbReference type="HAMAP-Rule" id="MF_00624"/>
    </source>
</evidence>
<feature type="binding site" evidence="9">
    <location>
        <position position="106"/>
    </location>
    <ligand>
        <name>alpha-D-glucose 1-phosphate</name>
        <dbReference type="ChEBI" id="CHEBI:58601"/>
    </ligand>
</feature>
<feature type="site" description="Could play a key role in the communication between the regulatory and the substrate sites" evidence="9">
    <location>
        <position position="105"/>
    </location>
</feature>
<dbReference type="CDD" id="cd02508">
    <property type="entry name" value="ADP_Glucose_PP"/>
    <property type="match status" value="1"/>
</dbReference>
<dbReference type="InterPro" id="IPR029044">
    <property type="entry name" value="Nucleotide-diphossugar_trans"/>
</dbReference>
<evidence type="ECO:0000313" key="12">
    <source>
        <dbReference type="EMBL" id="SIT17294.1"/>
    </source>
</evidence>
<evidence type="ECO:0000256" key="1">
    <source>
        <dbReference type="ARBA" id="ARBA00010443"/>
    </source>
</evidence>
<gene>
    <name evidence="9" type="primary">glgC</name>
    <name evidence="12" type="ORF">SAMN05421759_12610</name>
</gene>
<sequence length="421" mass="47056">MVDSATRLSQRSMAFVLAGGRGSRLKELTDRRVKPAVYFGGKTRIVDFALSNALNSGIRKMAIATQYKAHSLIRHCQRGWSFFRAERNEFLDILPASQRYDEQTWYRGTADAVAQNIDIVDSYDVDYVVILAGDHIYKMDYERMLRQHVETKADVTIGCLTVPRAEASAFGVMAVDDKDVITSFLEKPKDPPGTPDDPNVTLASMGIYVFNWDFLRDLLIRDMEDQNSSHDFGNDLIPEIVKGGKAQAHRFTDSCVRASTEAPTYWRDVGTVDAFHKANLDLTNFAPDLDLWDKDWPIWTYAEATPPAKFIHDEADRRGAAISSMVSGGCIISGSEIRESLLFTQVHTNSYSSLVRAVVLPRVYVSRNARLKNVVIDRGVHIPEGLVVGEDPVEDAKWFRVSDGGVTLITQKMLDARAAAL</sequence>
<dbReference type="GO" id="GO:0008878">
    <property type="term" value="F:glucose-1-phosphate adenylyltransferase activity"/>
    <property type="evidence" value="ECO:0007669"/>
    <property type="project" value="UniProtKB-UniRule"/>
</dbReference>
<dbReference type="InterPro" id="IPR005836">
    <property type="entry name" value="ADP_Glu_pyroP_CS"/>
</dbReference>
<comment type="catalytic activity">
    <reaction evidence="9">
        <text>alpha-D-glucose 1-phosphate + ATP + H(+) = ADP-alpha-D-glucose + diphosphate</text>
        <dbReference type="Rhea" id="RHEA:12120"/>
        <dbReference type="ChEBI" id="CHEBI:15378"/>
        <dbReference type="ChEBI" id="CHEBI:30616"/>
        <dbReference type="ChEBI" id="CHEBI:33019"/>
        <dbReference type="ChEBI" id="CHEBI:57498"/>
        <dbReference type="ChEBI" id="CHEBI:58601"/>
        <dbReference type="EC" id="2.7.7.27"/>
    </reaction>
</comment>
<evidence type="ECO:0000256" key="2">
    <source>
        <dbReference type="ARBA" id="ARBA00022600"/>
    </source>
</evidence>
<dbReference type="InterPro" id="IPR005835">
    <property type="entry name" value="NTP_transferase_dom"/>
</dbReference>
<keyword evidence="3 9" id="KW-0808">Transferase</keyword>
<evidence type="ECO:0000259" key="11">
    <source>
        <dbReference type="Pfam" id="PF24894"/>
    </source>
</evidence>
<feature type="binding site" evidence="9">
    <location>
        <begin position="186"/>
        <end position="187"/>
    </location>
    <ligand>
        <name>alpha-D-glucose 1-phosphate</name>
        <dbReference type="ChEBI" id="CHEBI:58601"/>
    </ligand>
</feature>
<proteinExistence type="inferred from homology"/>
<accession>A0A1N7Q327</accession>
<evidence type="ECO:0000256" key="5">
    <source>
        <dbReference type="ARBA" id="ARBA00022741"/>
    </source>
</evidence>
<keyword evidence="13" id="KW-1185">Reference proteome</keyword>
<feature type="binding site" evidence="9">
    <location>
        <position position="204"/>
    </location>
    <ligand>
        <name>alpha-D-glucose 1-phosphate</name>
        <dbReference type="ChEBI" id="CHEBI:58601"/>
    </ligand>
</feature>
<dbReference type="Gene3D" id="3.90.550.10">
    <property type="entry name" value="Spore Coat Polysaccharide Biosynthesis Protein SpsA, Chain A"/>
    <property type="match status" value="1"/>
</dbReference>
<dbReference type="STRING" id="633194.SAMN05421759_12610"/>
<dbReference type="InterPro" id="IPR056818">
    <property type="entry name" value="GlmU/GlgC-like_hexapep"/>
</dbReference>
<feature type="domain" description="Nucleotidyl transferase" evidence="10">
    <location>
        <begin position="14"/>
        <end position="283"/>
    </location>
</feature>
<dbReference type="PANTHER" id="PTHR43523:SF2">
    <property type="entry name" value="GLUCOSE-1-PHOSPHATE ADENYLYLTRANSFERASE"/>
    <property type="match status" value="1"/>
</dbReference>
<keyword evidence="2 9" id="KW-0321">Glycogen metabolism</keyword>
<dbReference type="NCBIfam" id="TIGR02091">
    <property type="entry name" value="glgC"/>
    <property type="match status" value="1"/>
</dbReference>
<comment type="function">
    <text evidence="9">Involved in the biosynthesis of ADP-glucose, a building block required for the elongation reactions to produce glycogen. Catalyzes the reaction between ATP and alpha-D-glucose 1-phosphate (G1P) to produce pyrophosphate and ADP-Glc.</text>
</comment>
<comment type="subunit">
    <text evidence="9">Homotetramer.</text>
</comment>
<keyword evidence="7 9" id="KW-0320">Glycogen biosynthesis</keyword>
<dbReference type="CDD" id="cd04651">
    <property type="entry name" value="LbH_G1P_AT_C"/>
    <property type="match status" value="1"/>
</dbReference>
<dbReference type="SUPFAM" id="SSF51161">
    <property type="entry name" value="Trimeric LpxA-like enzymes"/>
    <property type="match status" value="1"/>
</dbReference>
<evidence type="ECO:0000256" key="3">
    <source>
        <dbReference type="ARBA" id="ARBA00022679"/>
    </source>
</evidence>
<evidence type="ECO:0000256" key="8">
    <source>
        <dbReference type="ARBA" id="ARBA00023277"/>
    </source>
</evidence>
<dbReference type="Pfam" id="PF00483">
    <property type="entry name" value="NTP_transferase"/>
    <property type="match status" value="1"/>
</dbReference>
<dbReference type="EC" id="2.7.7.27" evidence="9"/>
<keyword evidence="8 9" id="KW-0119">Carbohydrate metabolism</keyword>
<dbReference type="EMBL" id="FTOQ01000026">
    <property type="protein sequence ID" value="SIT17294.1"/>
    <property type="molecule type" value="Genomic_DNA"/>
</dbReference>
<comment type="similarity">
    <text evidence="1 9">Belongs to the bacterial/plant glucose-1-phosphate adenylyltransferase family.</text>
</comment>
<feature type="site" description="Could play a key role in the communication between the regulatory and the substrate sites" evidence="9">
    <location>
        <position position="66"/>
    </location>
</feature>
<dbReference type="GO" id="GO:0005978">
    <property type="term" value="P:glycogen biosynthetic process"/>
    <property type="evidence" value="ECO:0007669"/>
    <property type="project" value="UniProtKB-UniRule"/>
</dbReference>
<keyword evidence="4 9" id="KW-0548">Nucleotidyltransferase</keyword>
<evidence type="ECO:0000256" key="4">
    <source>
        <dbReference type="ARBA" id="ARBA00022695"/>
    </source>
</evidence>
<dbReference type="PROSITE" id="PS00810">
    <property type="entry name" value="ADP_GLC_PYROPHOSPH_3"/>
    <property type="match status" value="1"/>
</dbReference>
<dbReference type="UniPathway" id="UPA00164"/>
<dbReference type="AlphaFoldDB" id="A0A1N7Q327"/>
<reference evidence="13" key="1">
    <citation type="submission" date="2017-01" db="EMBL/GenBank/DDBJ databases">
        <authorList>
            <person name="Varghese N."/>
            <person name="Submissions S."/>
        </authorList>
    </citation>
    <scope>NUCLEOTIDE SEQUENCE [LARGE SCALE GENOMIC DNA]</scope>
    <source>
        <strain evidence="13">DSM 29430</strain>
    </source>
</reference>
<dbReference type="PROSITE" id="PS00809">
    <property type="entry name" value="ADP_GLC_PYROPHOSPH_2"/>
    <property type="match status" value="1"/>
</dbReference>
<feature type="domain" description="Glucose-1-phosphate adenylyltransferase/Bifunctional protein GlmU-like C-terminal hexapeptide" evidence="11">
    <location>
        <begin position="306"/>
        <end position="409"/>
    </location>
</feature>
<comment type="pathway">
    <text evidence="9">Glycan biosynthesis; glycogen biosynthesis.</text>
</comment>
<dbReference type="InterPro" id="IPR023049">
    <property type="entry name" value="GlgC_bac"/>
</dbReference>
<dbReference type="PANTHER" id="PTHR43523">
    <property type="entry name" value="GLUCOSE-1-PHOSPHATE ADENYLYLTRANSFERASE-RELATED"/>
    <property type="match status" value="1"/>
</dbReference>
<dbReference type="SUPFAM" id="SSF53448">
    <property type="entry name" value="Nucleotide-diphospho-sugar transferases"/>
    <property type="match status" value="1"/>
</dbReference>
<dbReference type="InterPro" id="IPR011004">
    <property type="entry name" value="Trimer_LpxA-like_sf"/>
</dbReference>
<dbReference type="InterPro" id="IPR011831">
    <property type="entry name" value="ADP-Glc_PPase"/>
</dbReference>
<dbReference type="GO" id="GO:0005524">
    <property type="term" value="F:ATP binding"/>
    <property type="evidence" value="ECO:0007669"/>
    <property type="project" value="UniProtKB-KW"/>
</dbReference>
<dbReference type="Pfam" id="PF24894">
    <property type="entry name" value="Hexapep_GlmU"/>
    <property type="match status" value="1"/>
</dbReference>
<keyword evidence="6 9" id="KW-0067">ATP-binding</keyword>
<dbReference type="OrthoDB" id="9801810at2"/>
<name>A0A1N7Q327_9RHOB</name>
<organism evidence="12 13">
    <name type="scientific">Roseivivax lentus</name>
    <dbReference type="NCBI Taxonomy" id="633194"/>
    <lineage>
        <taxon>Bacteria</taxon>
        <taxon>Pseudomonadati</taxon>
        <taxon>Pseudomonadota</taxon>
        <taxon>Alphaproteobacteria</taxon>
        <taxon>Rhodobacterales</taxon>
        <taxon>Roseobacteraceae</taxon>
        <taxon>Roseivivax</taxon>
    </lineage>
</organism>
<keyword evidence="5 9" id="KW-0547">Nucleotide-binding</keyword>
<feature type="binding site" evidence="9">
    <location>
        <position position="171"/>
    </location>
    <ligand>
        <name>alpha-D-glucose 1-phosphate</name>
        <dbReference type="ChEBI" id="CHEBI:58601"/>
    </ligand>
</feature>
<dbReference type="RefSeq" id="WP_076451191.1">
    <property type="nucleotide sequence ID" value="NZ_FTOQ01000026.1"/>
</dbReference>
<dbReference type="Gene3D" id="2.160.10.10">
    <property type="entry name" value="Hexapeptide repeat proteins"/>
    <property type="match status" value="1"/>
</dbReference>
<evidence type="ECO:0000259" key="10">
    <source>
        <dbReference type="Pfam" id="PF00483"/>
    </source>
</evidence>
<dbReference type="NCBIfam" id="NF001947">
    <property type="entry name" value="PRK00725.1"/>
    <property type="match status" value="1"/>
</dbReference>